<dbReference type="GO" id="GO:0004190">
    <property type="term" value="F:aspartic-type endopeptidase activity"/>
    <property type="evidence" value="ECO:0007669"/>
    <property type="project" value="InterPro"/>
</dbReference>
<evidence type="ECO:0000313" key="1">
    <source>
        <dbReference type="EMBL" id="KAI5398851.1"/>
    </source>
</evidence>
<gene>
    <name evidence="1" type="ORF">KIW84_064293</name>
</gene>
<dbReference type="InterPro" id="IPR021109">
    <property type="entry name" value="Peptidase_aspartic_dom_sf"/>
</dbReference>
<evidence type="ECO:0000313" key="2">
    <source>
        <dbReference type="Proteomes" id="UP001058974"/>
    </source>
</evidence>
<dbReference type="Proteomes" id="UP001058974">
    <property type="component" value="Chromosome 6"/>
</dbReference>
<dbReference type="PANTHER" id="PTHR32108:SF9">
    <property type="entry name" value="REVERSE TRANSCRIPTASE RNASE H-LIKE DOMAIN-CONTAINING PROTEIN"/>
    <property type="match status" value="1"/>
</dbReference>
<dbReference type="CDD" id="cd00303">
    <property type="entry name" value="retropepsin_like"/>
    <property type="match status" value="1"/>
</dbReference>
<dbReference type="Gramene" id="Psat06G0429300-T1">
    <property type="protein sequence ID" value="KAI5398851.1"/>
    <property type="gene ID" value="KIW84_064293"/>
</dbReference>
<dbReference type="SUPFAM" id="SSF50630">
    <property type="entry name" value="Acid proteases"/>
    <property type="match status" value="1"/>
</dbReference>
<protein>
    <submittedName>
        <fullName evidence="1">Uncharacterized protein</fullName>
    </submittedName>
</protein>
<dbReference type="AlphaFoldDB" id="A0A9D4WDY4"/>
<name>A0A9D4WDY4_PEA</name>
<accession>A0A9D4WDY4</accession>
<dbReference type="InterPro" id="IPR001969">
    <property type="entry name" value="Aspartic_peptidase_AS"/>
</dbReference>
<dbReference type="Gene3D" id="2.40.70.10">
    <property type="entry name" value="Acid Proteases"/>
    <property type="match status" value="1"/>
</dbReference>
<dbReference type="PROSITE" id="PS00141">
    <property type="entry name" value="ASP_PROTEASE"/>
    <property type="match status" value="1"/>
</dbReference>
<reference evidence="1 2" key="1">
    <citation type="journal article" date="2022" name="Nat. Genet.">
        <title>Improved pea reference genome and pan-genome highlight genomic features and evolutionary characteristics.</title>
        <authorList>
            <person name="Yang T."/>
            <person name="Liu R."/>
            <person name="Luo Y."/>
            <person name="Hu S."/>
            <person name="Wang D."/>
            <person name="Wang C."/>
            <person name="Pandey M.K."/>
            <person name="Ge S."/>
            <person name="Xu Q."/>
            <person name="Li N."/>
            <person name="Li G."/>
            <person name="Huang Y."/>
            <person name="Saxena R.K."/>
            <person name="Ji Y."/>
            <person name="Li M."/>
            <person name="Yan X."/>
            <person name="He Y."/>
            <person name="Liu Y."/>
            <person name="Wang X."/>
            <person name="Xiang C."/>
            <person name="Varshney R.K."/>
            <person name="Ding H."/>
            <person name="Gao S."/>
            <person name="Zong X."/>
        </authorList>
    </citation>
    <scope>NUCLEOTIDE SEQUENCE [LARGE SCALE GENOMIC DNA]</scope>
    <source>
        <strain evidence="1 2">cv. Zhongwan 6</strain>
    </source>
</reference>
<sequence length="420" mass="46043">MVGPITITIPGPVPYEKDSAYPWHYGADIYCQGQKDNEEDIDIGSSAVDNVGGVGGFTRSGRLFAPSTLRTNTEAEAAAKAKGKRMAAEEVTIEEDPPKTAFEKEVDEFMRIIKKSDYKAHRAALLKVLNMAYVPPEITVNQLESVVSNVNASRGLGFTDNDLTSEGRNHNKALHITMKCKGVMLSHVLVDTGSSLNVLPKKALMKLDCDDTIVRPSNLVVRAFDGSKRAVFGEVELPVKIGPQVFEITFYVMDIQPAYRCLLGRPWIHVAGAVTSTLHQKLKYKLEGQVVTVCGEEDIFVSHLSTFKYVEMDGEMHEMLCQGFEAININEVAPEAVFSLEFEKVGTSISSYKQGVEVVKAGDAQGWAKLVEPVIKEDKFGLGYAPGSQKNETLLSPAGVWFLPTSSMLQMKTRLTATVT</sequence>
<dbReference type="PANTHER" id="PTHR32108">
    <property type="entry name" value="DNA-DIRECTED RNA POLYMERASE SUBUNIT ALPHA"/>
    <property type="match status" value="1"/>
</dbReference>
<dbReference type="EMBL" id="JAMSHJ010000006">
    <property type="protein sequence ID" value="KAI5398851.1"/>
    <property type="molecule type" value="Genomic_DNA"/>
</dbReference>
<keyword evidence="2" id="KW-1185">Reference proteome</keyword>
<dbReference type="GO" id="GO:0006508">
    <property type="term" value="P:proteolysis"/>
    <property type="evidence" value="ECO:0007669"/>
    <property type="project" value="InterPro"/>
</dbReference>
<comment type="caution">
    <text evidence="1">The sequence shown here is derived from an EMBL/GenBank/DDBJ whole genome shotgun (WGS) entry which is preliminary data.</text>
</comment>
<proteinExistence type="predicted"/>
<organism evidence="1 2">
    <name type="scientific">Pisum sativum</name>
    <name type="common">Garden pea</name>
    <name type="synonym">Lathyrus oleraceus</name>
    <dbReference type="NCBI Taxonomy" id="3888"/>
    <lineage>
        <taxon>Eukaryota</taxon>
        <taxon>Viridiplantae</taxon>
        <taxon>Streptophyta</taxon>
        <taxon>Embryophyta</taxon>
        <taxon>Tracheophyta</taxon>
        <taxon>Spermatophyta</taxon>
        <taxon>Magnoliopsida</taxon>
        <taxon>eudicotyledons</taxon>
        <taxon>Gunneridae</taxon>
        <taxon>Pentapetalae</taxon>
        <taxon>rosids</taxon>
        <taxon>fabids</taxon>
        <taxon>Fabales</taxon>
        <taxon>Fabaceae</taxon>
        <taxon>Papilionoideae</taxon>
        <taxon>50 kb inversion clade</taxon>
        <taxon>NPAAA clade</taxon>
        <taxon>Hologalegina</taxon>
        <taxon>IRL clade</taxon>
        <taxon>Fabeae</taxon>
        <taxon>Lathyrus</taxon>
    </lineage>
</organism>